<name>A0A0R2L2Q2_LACAM</name>
<accession>A0A0R2L2Q2</accession>
<keyword evidence="1" id="KW-0812">Transmembrane</keyword>
<evidence type="ECO:0000256" key="1">
    <source>
        <dbReference type="SAM" id="Phobius"/>
    </source>
</evidence>
<protein>
    <submittedName>
        <fullName evidence="2">Uncharacterized protein</fullName>
    </submittedName>
</protein>
<proteinExistence type="predicted"/>
<evidence type="ECO:0000313" key="2">
    <source>
        <dbReference type="EMBL" id="KRN93101.1"/>
    </source>
</evidence>
<keyword evidence="1" id="KW-1133">Transmembrane helix</keyword>
<dbReference type="Proteomes" id="UP000051529">
    <property type="component" value="Unassembled WGS sequence"/>
</dbReference>
<keyword evidence="1" id="KW-0472">Membrane</keyword>
<dbReference type="PATRIC" id="fig|695563.3.peg.85"/>
<sequence length="65" mass="7177">MWIYGILGAVTGITNDAALSYYKIVAPHLISGLNIFNALMSIMIATVHKWGYRKILLVLLLSLLS</sequence>
<gene>
    <name evidence="2" type="ORF">IV44_GL000085</name>
</gene>
<dbReference type="EMBL" id="JQBQ01000001">
    <property type="protein sequence ID" value="KRN93101.1"/>
    <property type="molecule type" value="Genomic_DNA"/>
</dbReference>
<reference evidence="2 3" key="1">
    <citation type="journal article" date="2015" name="Genome Announc.">
        <title>Expanding the biotechnology potential of lactobacilli through comparative genomics of 213 strains and associated genera.</title>
        <authorList>
            <person name="Sun Z."/>
            <person name="Harris H.M."/>
            <person name="McCann A."/>
            <person name="Guo C."/>
            <person name="Argimon S."/>
            <person name="Zhang W."/>
            <person name="Yang X."/>
            <person name="Jeffery I.B."/>
            <person name="Cooney J.C."/>
            <person name="Kagawa T.F."/>
            <person name="Liu W."/>
            <person name="Song Y."/>
            <person name="Salvetti E."/>
            <person name="Wrobel A."/>
            <person name="Rasinkangas P."/>
            <person name="Parkhill J."/>
            <person name="Rea M.C."/>
            <person name="O'Sullivan O."/>
            <person name="Ritari J."/>
            <person name="Douillard F.P."/>
            <person name="Paul Ross R."/>
            <person name="Yang R."/>
            <person name="Briner A.E."/>
            <person name="Felis G.E."/>
            <person name="de Vos W.M."/>
            <person name="Barrangou R."/>
            <person name="Klaenhammer T.R."/>
            <person name="Caufield P.W."/>
            <person name="Cui Y."/>
            <person name="Zhang H."/>
            <person name="O'Toole P.W."/>
        </authorList>
    </citation>
    <scope>NUCLEOTIDE SEQUENCE [LARGE SCALE GENOMIC DNA]</scope>
    <source>
        <strain evidence="2 3">DSM 16698</strain>
    </source>
</reference>
<organism evidence="2 3">
    <name type="scientific">Lactobacillus amylovorus subsp. animalium DSM 16698</name>
    <dbReference type="NCBI Taxonomy" id="695563"/>
    <lineage>
        <taxon>Bacteria</taxon>
        <taxon>Bacillati</taxon>
        <taxon>Bacillota</taxon>
        <taxon>Bacilli</taxon>
        <taxon>Lactobacillales</taxon>
        <taxon>Lactobacillaceae</taxon>
        <taxon>Lactobacillus</taxon>
        <taxon>Lactobacillus amylovorus subsp. animalium</taxon>
    </lineage>
</organism>
<comment type="caution">
    <text evidence="2">The sequence shown here is derived from an EMBL/GenBank/DDBJ whole genome shotgun (WGS) entry which is preliminary data.</text>
</comment>
<evidence type="ECO:0000313" key="3">
    <source>
        <dbReference type="Proteomes" id="UP000051529"/>
    </source>
</evidence>
<dbReference type="AlphaFoldDB" id="A0A0R2L2Q2"/>
<feature type="transmembrane region" description="Helical" evidence="1">
    <location>
        <begin position="29"/>
        <end position="47"/>
    </location>
</feature>